<protein>
    <submittedName>
        <fullName evidence="1">Jg366 protein</fullName>
    </submittedName>
</protein>
<dbReference type="Proteomes" id="UP000838756">
    <property type="component" value="Unassembled WGS sequence"/>
</dbReference>
<keyword evidence="2" id="KW-1185">Reference proteome</keyword>
<evidence type="ECO:0000313" key="2">
    <source>
        <dbReference type="Proteomes" id="UP000838756"/>
    </source>
</evidence>
<accession>A0A8S4QW66</accession>
<name>A0A8S4QW66_9NEOP</name>
<comment type="caution">
    <text evidence="1">The sequence shown here is derived from an EMBL/GenBank/DDBJ whole genome shotgun (WGS) entry which is preliminary data.</text>
</comment>
<organism evidence="1 2">
    <name type="scientific">Pararge aegeria aegeria</name>
    <dbReference type="NCBI Taxonomy" id="348720"/>
    <lineage>
        <taxon>Eukaryota</taxon>
        <taxon>Metazoa</taxon>
        <taxon>Ecdysozoa</taxon>
        <taxon>Arthropoda</taxon>
        <taxon>Hexapoda</taxon>
        <taxon>Insecta</taxon>
        <taxon>Pterygota</taxon>
        <taxon>Neoptera</taxon>
        <taxon>Endopterygota</taxon>
        <taxon>Lepidoptera</taxon>
        <taxon>Glossata</taxon>
        <taxon>Ditrysia</taxon>
        <taxon>Papilionoidea</taxon>
        <taxon>Nymphalidae</taxon>
        <taxon>Satyrinae</taxon>
        <taxon>Satyrini</taxon>
        <taxon>Parargina</taxon>
        <taxon>Pararge</taxon>
    </lineage>
</organism>
<evidence type="ECO:0000313" key="1">
    <source>
        <dbReference type="EMBL" id="CAH2222621.1"/>
    </source>
</evidence>
<dbReference type="AlphaFoldDB" id="A0A8S4QW66"/>
<reference evidence="1" key="1">
    <citation type="submission" date="2022-03" db="EMBL/GenBank/DDBJ databases">
        <authorList>
            <person name="Lindestad O."/>
        </authorList>
    </citation>
    <scope>NUCLEOTIDE SEQUENCE</scope>
</reference>
<dbReference type="EMBL" id="CAKXAJ010020483">
    <property type="protein sequence ID" value="CAH2222621.1"/>
    <property type="molecule type" value="Genomic_DNA"/>
</dbReference>
<gene>
    <name evidence="1" type="primary">jg366</name>
    <name evidence="1" type="ORF">PAEG_LOCUS6770</name>
</gene>
<proteinExistence type="predicted"/>
<sequence>MGIKRLYEPFKKISPIYEEESSSDTSSSESSLSNSVSYAWSSESDYEDFIKLVDNWNMCGCLARINSLEYECICPAICRRPPTPRPTSTLFYEGKQGYKKEGLRSLQRHIPTAD</sequence>